<organism evidence="1 2">
    <name type="scientific">Sphingobium algorifonticola</name>
    <dbReference type="NCBI Taxonomy" id="2008318"/>
    <lineage>
        <taxon>Bacteria</taxon>
        <taxon>Pseudomonadati</taxon>
        <taxon>Pseudomonadota</taxon>
        <taxon>Alphaproteobacteria</taxon>
        <taxon>Sphingomonadales</taxon>
        <taxon>Sphingomonadaceae</taxon>
        <taxon>Sphingobium</taxon>
    </lineage>
</organism>
<accession>A0A437JBH9</accession>
<gene>
    <name evidence="1" type="ORF">ENE74_00930</name>
</gene>
<dbReference type="OrthoDB" id="7405484at2"/>
<dbReference type="Proteomes" id="UP000282977">
    <property type="component" value="Unassembled WGS sequence"/>
</dbReference>
<sequence>MVCPTGPRNNCARRRESATMKTVIVMGCAALMLAGCDKGAEQAATGPMSAKQVADAMDSVKLEPGEWEATQEIVDVKMTGVPEGMPAEAMKQMIGQKNTVKHCVTPEQAANPGADFLAAQKDAKCTYSDMRMAGGTIKGAMTCSPPDNPKATMKMTMNGTYLPASYAMAMETELTGMPNGMAMQMKMKTSGKRIGACPEGSGTDAKISG</sequence>
<keyword evidence="2" id="KW-1185">Reference proteome</keyword>
<name>A0A437JBH9_9SPHN</name>
<dbReference type="Pfam" id="PF12276">
    <property type="entry name" value="DUF3617"/>
    <property type="match status" value="1"/>
</dbReference>
<comment type="caution">
    <text evidence="1">The sequence shown here is derived from an EMBL/GenBank/DDBJ whole genome shotgun (WGS) entry which is preliminary data.</text>
</comment>
<dbReference type="AlphaFoldDB" id="A0A437JBH9"/>
<evidence type="ECO:0000313" key="1">
    <source>
        <dbReference type="EMBL" id="RVT43235.1"/>
    </source>
</evidence>
<protein>
    <submittedName>
        <fullName evidence="1">DUF3617 domain-containing protein</fullName>
    </submittedName>
</protein>
<evidence type="ECO:0000313" key="2">
    <source>
        <dbReference type="Proteomes" id="UP000282977"/>
    </source>
</evidence>
<proteinExistence type="predicted"/>
<dbReference type="EMBL" id="RZUL01000001">
    <property type="protein sequence ID" value="RVT43235.1"/>
    <property type="molecule type" value="Genomic_DNA"/>
</dbReference>
<dbReference type="InterPro" id="IPR022061">
    <property type="entry name" value="DUF3617"/>
</dbReference>
<reference evidence="1 2" key="1">
    <citation type="submission" date="2019-01" db="EMBL/GenBank/DDBJ databases">
        <authorList>
            <person name="Chen W.-M."/>
        </authorList>
    </citation>
    <scope>NUCLEOTIDE SEQUENCE [LARGE SCALE GENOMIC DNA]</scope>
    <source>
        <strain evidence="1 2">TLA-22</strain>
    </source>
</reference>